<protein>
    <recommendedName>
        <fullName evidence="1">Glycosyltransferase 2-like domain-containing protein</fullName>
    </recommendedName>
</protein>
<reference evidence="2 3" key="1">
    <citation type="submission" date="2024-02" db="EMBL/GenBank/DDBJ databases">
        <title>Herpetosiphon gulosus NBRC 112829.</title>
        <authorList>
            <person name="Ichikawa N."/>
            <person name="Katano-Makiyama Y."/>
            <person name="Hidaka K."/>
        </authorList>
    </citation>
    <scope>NUCLEOTIDE SEQUENCE [LARGE SCALE GENOMIC DNA]</scope>
    <source>
        <strain evidence="2 3">NBRC 112829</strain>
    </source>
</reference>
<dbReference type="Proteomes" id="UP001428290">
    <property type="component" value="Unassembled WGS sequence"/>
</dbReference>
<evidence type="ECO:0000313" key="3">
    <source>
        <dbReference type="Proteomes" id="UP001428290"/>
    </source>
</evidence>
<proteinExistence type="predicted"/>
<accession>A0ABP9X1S6</accession>
<dbReference type="CDD" id="cd02511">
    <property type="entry name" value="Beta4Glucosyltransferase"/>
    <property type="match status" value="1"/>
</dbReference>
<dbReference type="PANTHER" id="PTHR43630:SF2">
    <property type="entry name" value="GLYCOSYLTRANSFERASE"/>
    <property type="match status" value="1"/>
</dbReference>
<organism evidence="2 3">
    <name type="scientific">Herpetosiphon gulosus</name>
    <dbReference type="NCBI Taxonomy" id="1973496"/>
    <lineage>
        <taxon>Bacteria</taxon>
        <taxon>Bacillati</taxon>
        <taxon>Chloroflexota</taxon>
        <taxon>Chloroflexia</taxon>
        <taxon>Herpetosiphonales</taxon>
        <taxon>Herpetosiphonaceae</taxon>
        <taxon>Herpetosiphon</taxon>
    </lineage>
</organism>
<gene>
    <name evidence="2" type="ORF">Hgul01_03085</name>
</gene>
<dbReference type="RefSeq" id="WP_345722893.1">
    <property type="nucleotide sequence ID" value="NZ_BAABRU010000010.1"/>
</dbReference>
<dbReference type="SUPFAM" id="SSF53448">
    <property type="entry name" value="Nucleotide-diphospho-sugar transferases"/>
    <property type="match status" value="1"/>
</dbReference>
<sequence length="249" mass="28743">MLLSVAIIARDEERHIGAALASIGNLAAEIVVLLDPRTRDRTAEICAQAGARVVEAMFESFPAQRNRALAECRGEWVLFLDADERVTPNLQHEIRQLLQGQSSHVGYWIPRFNRYWGRALRGGGWYPDYQLRLLQRSKAQYDTTRLVHELVILDGSEGQLTQHLEHINIESWAELREKQQRYAQAEAATLYRNGVRVKPQNYILQPLRAIWRRYITWGGYRDGWLGMLLALVLGWYEFKMYLALAKHGA</sequence>
<dbReference type="InterPro" id="IPR001173">
    <property type="entry name" value="Glyco_trans_2-like"/>
</dbReference>
<dbReference type="Gene3D" id="3.90.550.10">
    <property type="entry name" value="Spore Coat Polysaccharide Biosynthesis Protein SpsA, Chain A"/>
    <property type="match status" value="1"/>
</dbReference>
<evidence type="ECO:0000259" key="1">
    <source>
        <dbReference type="Pfam" id="PF00535"/>
    </source>
</evidence>
<comment type="caution">
    <text evidence="2">The sequence shown here is derived from an EMBL/GenBank/DDBJ whole genome shotgun (WGS) entry which is preliminary data.</text>
</comment>
<evidence type="ECO:0000313" key="2">
    <source>
        <dbReference type="EMBL" id="GAA5529279.1"/>
    </source>
</evidence>
<dbReference type="PANTHER" id="PTHR43630">
    <property type="entry name" value="POLY-BETA-1,6-N-ACETYL-D-GLUCOSAMINE SYNTHASE"/>
    <property type="match status" value="1"/>
</dbReference>
<dbReference type="EMBL" id="BAABRU010000010">
    <property type="protein sequence ID" value="GAA5529279.1"/>
    <property type="molecule type" value="Genomic_DNA"/>
</dbReference>
<keyword evidence="3" id="KW-1185">Reference proteome</keyword>
<dbReference type="Pfam" id="PF00535">
    <property type="entry name" value="Glycos_transf_2"/>
    <property type="match status" value="1"/>
</dbReference>
<dbReference type="InterPro" id="IPR029044">
    <property type="entry name" value="Nucleotide-diphossugar_trans"/>
</dbReference>
<feature type="domain" description="Glycosyltransferase 2-like" evidence="1">
    <location>
        <begin position="4"/>
        <end position="124"/>
    </location>
</feature>
<name>A0ABP9X1S6_9CHLR</name>